<dbReference type="RefSeq" id="WP_173942847.1">
    <property type="nucleotide sequence ID" value="NZ_CBCSCD010000001.1"/>
</dbReference>
<reference evidence="2 3" key="1">
    <citation type="submission" date="2018-04" db="EMBL/GenBank/DDBJ databases">
        <title>Polynucleobacter sp. LimPoW16 genome.</title>
        <authorList>
            <person name="Hahn M.W."/>
        </authorList>
    </citation>
    <scope>NUCLEOTIDE SEQUENCE [LARGE SCALE GENOMIC DNA]</scope>
    <source>
        <strain evidence="2 3">LimPoW16</strain>
    </source>
</reference>
<proteinExistence type="predicted"/>
<keyword evidence="2" id="KW-0255">Endonuclease</keyword>
<sequence>MKLPDFIESASLNSLRSRIKAPLSFYKLSIVLPAPQFKRRDPPPPPPVLIPVQGLDVDFGSISAYPDGTLIFDGRRVLIHIRDVADHGGRTHIPRFHISNCRTLIEMKSSGRFEKYVVAEAEDGNFYIRYNTGPLKITKLDVCQNCLENLAWDGFFNQMSKNSRSAIVSKFSPKRFFEKYPKSLHPVVPVYTSATAPINDYPENWDQISRELKRQLRYRCQQPGCGIELSEELKNFLHVHHKNALKNDCRPENLVCLCIGCHANQPNHSHIKSLPEYKTFVSKFQSSANF</sequence>
<name>A0A6M9PKI0_9BURK</name>
<dbReference type="CDD" id="cd00085">
    <property type="entry name" value="HNHc"/>
    <property type="match status" value="1"/>
</dbReference>
<evidence type="ECO:0000313" key="3">
    <source>
        <dbReference type="Proteomes" id="UP000500806"/>
    </source>
</evidence>
<keyword evidence="2" id="KW-0540">Nuclease</keyword>
<evidence type="ECO:0000313" key="2">
    <source>
        <dbReference type="EMBL" id="QKM62684.1"/>
    </source>
</evidence>
<keyword evidence="2" id="KW-0378">Hydrolase</keyword>
<evidence type="ECO:0000259" key="1">
    <source>
        <dbReference type="SMART" id="SM00507"/>
    </source>
</evidence>
<accession>A0A6M9PKI0</accession>
<organism evidence="2 3">
    <name type="scientific">Polynucleobacter antarcticus</name>
    <dbReference type="NCBI Taxonomy" id="1743162"/>
    <lineage>
        <taxon>Bacteria</taxon>
        <taxon>Pseudomonadati</taxon>
        <taxon>Pseudomonadota</taxon>
        <taxon>Betaproteobacteria</taxon>
        <taxon>Burkholderiales</taxon>
        <taxon>Burkholderiaceae</taxon>
        <taxon>Polynucleobacter</taxon>
    </lineage>
</organism>
<dbReference type="Proteomes" id="UP000500806">
    <property type="component" value="Chromosome"/>
</dbReference>
<dbReference type="EMBL" id="CP028941">
    <property type="protein sequence ID" value="QKM62684.1"/>
    <property type="molecule type" value="Genomic_DNA"/>
</dbReference>
<dbReference type="InterPro" id="IPR003615">
    <property type="entry name" value="HNH_nuc"/>
</dbReference>
<dbReference type="GO" id="GO:0004519">
    <property type="term" value="F:endonuclease activity"/>
    <property type="evidence" value="ECO:0007669"/>
    <property type="project" value="UniProtKB-KW"/>
</dbReference>
<keyword evidence="3" id="KW-1185">Reference proteome</keyword>
<dbReference type="AlphaFoldDB" id="A0A6M9PKI0"/>
<gene>
    <name evidence="2" type="ORF">DCO16_06215</name>
</gene>
<dbReference type="KEGG" id="pani:DCO16_06215"/>
<protein>
    <submittedName>
        <fullName evidence="2">HNH endonuclease</fullName>
    </submittedName>
</protein>
<feature type="domain" description="HNH nuclease" evidence="1">
    <location>
        <begin position="207"/>
        <end position="263"/>
    </location>
</feature>
<dbReference type="SMART" id="SM00507">
    <property type="entry name" value="HNHc"/>
    <property type="match status" value="1"/>
</dbReference>